<evidence type="ECO:0000313" key="2">
    <source>
        <dbReference type="Proteomes" id="UP000318122"/>
    </source>
</evidence>
<dbReference type="Proteomes" id="UP000318122">
    <property type="component" value="Segment"/>
</dbReference>
<dbReference type="InterPro" id="IPR021283">
    <property type="entry name" value="Phage_Wedge1"/>
</dbReference>
<dbReference type="EMBL" id="MK804891">
    <property type="protein sequence ID" value="QDB73911.1"/>
    <property type="molecule type" value="Genomic_DNA"/>
</dbReference>
<protein>
    <recommendedName>
        <fullName evidence="3">DUF2612 domain-containing protein</fullName>
    </recommendedName>
</protein>
<organism evidence="1 2">
    <name type="scientific">Aeromonas phage 2_D05</name>
    <dbReference type="NCBI Taxonomy" id="2588098"/>
    <lineage>
        <taxon>Viruses</taxon>
        <taxon>Duplodnaviria</taxon>
        <taxon>Heunggongvirae</taxon>
        <taxon>Uroviricota</taxon>
        <taxon>Caudoviricetes</taxon>
        <taxon>Kunmingvirus</taxon>
        <taxon>Kunmingvirus kv2D05</taxon>
    </lineage>
</organism>
<dbReference type="Pfam" id="PF11041">
    <property type="entry name" value="Phage_Wedge1"/>
    <property type="match status" value="1"/>
</dbReference>
<gene>
    <name evidence="1" type="ORF">2D05_080</name>
</gene>
<evidence type="ECO:0000313" key="1">
    <source>
        <dbReference type="EMBL" id="QDB73911.1"/>
    </source>
</evidence>
<proteinExistence type="predicted"/>
<sequence length="217" mass="23949">MISMRQYAASPRIKQLISYHTEYFDATWVDEFYNVVWNVDTAQGFGLDIWGRIVAIEDGRYLRVTIGDYVGFNTPTETQAWQTLGFGTLYPGAPETDVFKLADPAFRTLILTKSLANISDSTMSSLNGVLKNLFPGRGRCWINDLQGMAIRYTFEFPLESWERSVLSKDTLPRPGGVLATVLAAPDGLFGFNEAGAGSEPLGQGTLLNNGDLFNVGN</sequence>
<evidence type="ECO:0008006" key="3">
    <source>
        <dbReference type="Google" id="ProtNLM"/>
    </source>
</evidence>
<accession>A0A4Y5TWW6</accession>
<keyword evidence="2" id="KW-1185">Reference proteome</keyword>
<name>A0A4Y5TWW6_9CAUD</name>
<reference evidence="1 2" key="1">
    <citation type="submission" date="2019-04" db="EMBL/GenBank/DDBJ databases">
        <title>Nine Novel Phages from a Plateau Lake in Southwest China Provide Insights into Aeromonas Phage Diversity.</title>
        <authorList>
            <person name="Xiao W."/>
        </authorList>
    </citation>
    <scope>NUCLEOTIDE SEQUENCE [LARGE SCALE GENOMIC DNA]</scope>
</reference>